<evidence type="ECO:0000313" key="1">
    <source>
        <dbReference type="EMBL" id="MFC7153781.1"/>
    </source>
</evidence>
<dbReference type="RefSeq" id="WP_378052120.1">
    <property type="nucleotide sequence ID" value="NZ_JBHMDN010000046.1"/>
</dbReference>
<comment type="caution">
    <text evidence="1">The sequence shown here is derived from an EMBL/GenBank/DDBJ whole genome shotgun (WGS) entry which is preliminary data.</text>
</comment>
<dbReference type="EMBL" id="JBHTAI010000044">
    <property type="protein sequence ID" value="MFC7153781.1"/>
    <property type="molecule type" value="Genomic_DNA"/>
</dbReference>
<dbReference type="Proteomes" id="UP001596378">
    <property type="component" value="Unassembled WGS sequence"/>
</dbReference>
<name>A0ABW2FNX8_9BACL</name>
<keyword evidence="2" id="KW-1185">Reference proteome</keyword>
<proteinExistence type="predicted"/>
<protein>
    <submittedName>
        <fullName evidence="1">DUF5696 domain-containing protein</fullName>
    </submittedName>
</protein>
<dbReference type="Pfam" id="PF18952">
    <property type="entry name" value="DUF5696"/>
    <property type="match status" value="1"/>
</dbReference>
<organism evidence="1 2">
    <name type="scientific">Cohnella cellulosilytica</name>
    <dbReference type="NCBI Taxonomy" id="986710"/>
    <lineage>
        <taxon>Bacteria</taxon>
        <taxon>Bacillati</taxon>
        <taxon>Bacillota</taxon>
        <taxon>Bacilli</taxon>
        <taxon>Bacillales</taxon>
        <taxon>Paenibacillaceae</taxon>
        <taxon>Cohnella</taxon>
    </lineage>
</organism>
<dbReference type="InterPro" id="IPR043751">
    <property type="entry name" value="DUF5696"/>
</dbReference>
<accession>A0ABW2FNX8</accession>
<gene>
    <name evidence="1" type="ORF">ACFQMJ_35095</name>
</gene>
<evidence type="ECO:0000313" key="2">
    <source>
        <dbReference type="Proteomes" id="UP001596378"/>
    </source>
</evidence>
<reference evidence="2" key="1">
    <citation type="journal article" date="2019" name="Int. J. Syst. Evol. Microbiol.">
        <title>The Global Catalogue of Microorganisms (GCM) 10K type strain sequencing project: providing services to taxonomists for standard genome sequencing and annotation.</title>
        <authorList>
            <consortium name="The Broad Institute Genomics Platform"/>
            <consortium name="The Broad Institute Genome Sequencing Center for Infectious Disease"/>
            <person name="Wu L."/>
            <person name="Ma J."/>
        </authorList>
    </citation>
    <scope>NUCLEOTIDE SEQUENCE [LARGE SCALE GENOMIC DNA]</scope>
    <source>
        <strain evidence="2">KCTC 12907</strain>
    </source>
</reference>
<sequence>MKYVRKFAGSVIVAALLIAFLNVISKPPIERVQGGLMEEEAEVVKELEAFAADSQSLENDRYRLEVDGRFGSVTVTDKTTGMQWGSLPEDDSIRMLPGNNKRFVRSPVLVKYSEGKEFVQTYPFKEQGTLTVSRLEDGVRLDYALTNIGISFGMELRLREDGLEATIPFDSVKEGAQFRLVSIEPFPFFEAGTETENGAIVLPDGSGALIGFREDHPRYFESYSQFVYGGDYAYASNVLERVSSIPQENVGNWRQERAALPVFGLYRDERSFLGIVTEGDSDAKINATPAGVRNIKLYRTSVEFVYRNDDLVTLAGTGAVPLMQNRMITGDRQVRYVLLDGKDPGYAGMATAYRNYLIRDRGVTPVETPAAIPYQLHLLGGALQGEVVGSSFVSVTTFAEAKKIIDELLGQGIDSLEVTYDGWSSDGLYGDQPQHFPAASKLGGNKELDKLAAYAEEKGVKLYLKTNYVRAAKSGDALKRSTEAIRGLNKETVESFNSRRSTRQPRGGAFYFVRPDVAYDRYLSREAETFVKRGVQGVHLGAMGSMLYSDPGSQNALSRKDGIDAWLRSMELVRERVGSAAVDYGFGYALGHVDRIDDVPLGSSGYAYSDEAIPFYQIAVHGLVPYASAPLNFSDNPREQALRAIEYGAMPSYDLTYDQPSKLERTLVDDVISSAYEDWAALSVEQYRQAAEALAQVQGRFITGHGRIGPDLYRTEYDNGVRIIVNYGDKAAKADGVDVPAGGFAVAAGKGKEVAE</sequence>